<dbReference type="Pfam" id="PF00248">
    <property type="entry name" value="Aldo_ket_red"/>
    <property type="match status" value="1"/>
</dbReference>
<dbReference type="InterPro" id="IPR023210">
    <property type="entry name" value="NADP_OxRdtase_dom"/>
</dbReference>
<evidence type="ECO:0000256" key="2">
    <source>
        <dbReference type="ARBA" id="ARBA00022857"/>
    </source>
</evidence>
<dbReference type="PRINTS" id="PR00069">
    <property type="entry name" value="ALDKETRDTASE"/>
</dbReference>
<proteinExistence type="inferred from homology"/>
<comment type="similarity">
    <text evidence="1">Belongs to the aldo/keto reductase family.</text>
</comment>
<dbReference type="SUPFAM" id="SSF51430">
    <property type="entry name" value="NAD(P)-linked oxidoreductase"/>
    <property type="match status" value="1"/>
</dbReference>
<evidence type="ECO:0000256" key="3">
    <source>
        <dbReference type="ARBA" id="ARBA00023002"/>
    </source>
</evidence>
<accession>A0ABD5R0D0</accession>
<evidence type="ECO:0000259" key="4">
    <source>
        <dbReference type="Pfam" id="PF00248"/>
    </source>
</evidence>
<sequence length="272" mass="29927">MTADIPAPGLGTYRVTDHDDCVRSVRTALEEGYRHVDTAEAYGNEVAVGEGIAAADVDREDVFLATKVLHPKFTDDYSAESVTENARACLDRLGVDRVDLLYAVHWPADGYDPETTFDAVADLHDEGLFDRLGVCNMTPDQIDEAREASAVPIDALQVELHPLLPQRRLRTYCDSHDIDLVAYAPLGNGRVLDVPELAEIADAHGVSPARVSLAWAMDRGVVPIPKATSRDHIVDNVRARDLDLSAAELERIDGIDRRDRQYDPPYAPTWSG</sequence>
<keyword evidence="2" id="KW-0521">NADP</keyword>
<protein>
    <submittedName>
        <fullName evidence="5">Aldo/keto reductase</fullName>
    </submittedName>
</protein>
<feature type="domain" description="NADP-dependent oxidoreductase" evidence="4">
    <location>
        <begin position="10"/>
        <end position="256"/>
    </location>
</feature>
<dbReference type="Gene3D" id="3.20.20.100">
    <property type="entry name" value="NADP-dependent oxidoreductase domain"/>
    <property type="match status" value="1"/>
</dbReference>
<dbReference type="PIRSF" id="PIRSF000097">
    <property type="entry name" value="AKR"/>
    <property type="match status" value="1"/>
</dbReference>
<dbReference type="PROSITE" id="PS00798">
    <property type="entry name" value="ALDOKETO_REDUCTASE_1"/>
    <property type="match status" value="1"/>
</dbReference>
<dbReference type="InterPro" id="IPR018170">
    <property type="entry name" value="Aldo/ket_reductase_CS"/>
</dbReference>
<reference evidence="5 6" key="1">
    <citation type="journal article" date="2019" name="Int. J. Syst. Evol. Microbiol.">
        <title>The Global Catalogue of Microorganisms (GCM) 10K type strain sequencing project: providing services to taxonomists for standard genome sequencing and annotation.</title>
        <authorList>
            <consortium name="The Broad Institute Genomics Platform"/>
            <consortium name="The Broad Institute Genome Sequencing Center for Infectious Disease"/>
            <person name="Wu L."/>
            <person name="Ma J."/>
        </authorList>
    </citation>
    <scope>NUCLEOTIDE SEQUENCE [LARGE SCALE GENOMIC DNA]</scope>
    <source>
        <strain evidence="5 6">CGMCC 1.12124</strain>
    </source>
</reference>
<comment type="caution">
    <text evidence="5">The sequence shown here is derived from an EMBL/GenBank/DDBJ whole genome shotgun (WGS) entry which is preliminary data.</text>
</comment>
<evidence type="ECO:0000313" key="5">
    <source>
        <dbReference type="EMBL" id="MFC5278384.1"/>
    </source>
</evidence>
<dbReference type="RefSeq" id="WP_256410583.1">
    <property type="nucleotide sequence ID" value="NZ_JANHDM010000001.1"/>
</dbReference>
<keyword evidence="6" id="KW-1185">Reference proteome</keyword>
<gene>
    <name evidence="5" type="ORF">ACFPM1_06360</name>
</gene>
<dbReference type="InterPro" id="IPR036812">
    <property type="entry name" value="NAD(P)_OxRdtase_dom_sf"/>
</dbReference>
<dbReference type="PANTHER" id="PTHR43827">
    <property type="entry name" value="2,5-DIKETO-D-GLUCONIC ACID REDUCTASE"/>
    <property type="match status" value="1"/>
</dbReference>
<keyword evidence="3" id="KW-0560">Oxidoreductase</keyword>
<dbReference type="PANTHER" id="PTHR43827:SF3">
    <property type="entry name" value="NADP-DEPENDENT OXIDOREDUCTASE DOMAIN-CONTAINING PROTEIN"/>
    <property type="match status" value="1"/>
</dbReference>
<dbReference type="Proteomes" id="UP001596118">
    <property type="component" value="Unassembled WGS sequence"/>
</dbReference>
<name>A0ABD5R0D0_9EURY</name>
<dbReference type="InterPro" id="IPR020471">
    <property type="entry name" value="AKR"/>
</dbReference>
<evidence type="ECO:0000313" key="6">
    <source>
        <dbReference type="Proteomes" id="UP001596118"/>
    </source>
</evidence>
<organism evidence="5 6">
    <name type="scientific">Halorubrum rubrum</name>
    <dbReference type="NCBI Taxonomy" id="1126240"/>
    <lineage>
        <taxon>Archaea</taxon>
        <taxon>Methanobacteriati</taxon>
        <taxon>Methanobacteriota</taxon>
        <taxon>Stenosarchaea group</taxon>
        <taxon>Halobacteria</taxon>
        <taxon>Halobacteriales</taxon>
        <taxon>Haloferacaceae</taxon>
        <taxon>Halorubrum</taxon>
    </lineage>
</organism>
<dbReference type="EMBL" id="JBHSKY010000006">
    <property type="protein sequence ID" value="MFC5278384.1"/>
    <property type="molecule type" value="Genomic_DNA"/>
</dbReference>
<evidence type="ECO:0000256" key="1">
    <source>
        <dbReference type="ARBA" id="ARBA00007905"/>
    </source>
</evidence>
<dbReference type="AlphaFoldDB" id="A0ABD5R0D0"/>
<dbReference type="GO" id="GO:0016616">
    <property type="term" value="F:oxidoreductase activity, acting on the CH-OH group of donors, NAD or NADP as acceptor"/>
    <property type="evidence" value="ECO:0007669"/>
    <property type="project" value="UniProtKB-ARBA"/>
</dbReference>